<dbReference type="GO" id="GO:0005524">
    <property type="term" value="F:ATP binding"/>
    <property type="evidence" value="ECO:0007669"/>
    <property type="project" value="UniProtKB-UniRule"/>
</dbReference>
<dbReference type="RefSeq" id="WP_182668950.1">
    <property type="nucleotide sequence ID" value="NZ_JACHTE010000004.1"/>
</dbReference>
<dbReference type="EC" id="2.7.1.71" evidence="7"/>
<gene>
    <name evidence="7" type="primary">aroK</name>
    <name evidence="8" type="ORF">H4F99_06675</name>
</gene>
<evidence type="ECO:0000256" key="3">
    <source>
        <dbReference type="ARBA" id="ARBA00022741"/>
    </source>
</evidence>
<comment type="caution">
    <text evidence="8">The sequence shown here is derived from an EMBL/GenBank/DDBJ whole genome shotgun (WGS) entry which is preliminary data.</text>
</comment>
<dbReference type="PANTHER" id="PTHR21087">
    <property type="entry name" value="SHIKIMATE KINASE"/>
    <property type="match status" value="1"/>
</dbReference>
<reference evidence="8 9" key="1">
    <citation type="submission" date="2020-07" db="EMBL/GenBank/DDBJ databases">
        <authorList>
            <person name="Xu S."/>
            <person name="Li A."/>
        </authorList>
    </citation>
    <scope>NUCLEOTIDE SEQUENCE [LARGE SCALE GENOMIC DNA]</scope>
    <source>
        <strain evidence="8 9">SG-8</strain>
    </source>
</reference>
<feature type="binding site" evidence="7">
    <location>
        <position position="139"/>
    </location>
    <ligand>
        <name>substrate</name>
    </ligand>
</feature>
<organism evidence="8 9">
    <name type="scientific">Marilutibacter penaei</name>
    <dbReference type="NCBI Taxonomy" id="2759900"/>
    <lineage>
        <taxon>Bacteria</taxon>
        <taxon>Pseudomonadati</taxon>
        <taxon>Pseudomonadota</taxon>
        <taxon>Gammaproteobacteria</taxon>
        <taxon>Lysobacterales</taxon>
        <taxon>Lysobacteraceae</taxon>
        <taxon>Marilutibacter</taxon>
    </lineage>
</organism>
<dbReference type="InterPro" id="IPR031322">
    <property type="entry name" value="Shikimate/glucono_kinase"/>
</dbReference>
<dbReference type="GO" id="GO:0008652">
    <property type="term" value="P:amino acid biosynthetic process"/>
    <property type="evidence" value="ECO:0007669"/>
    <property type="project" value="UniProtKB-KW"/>
</dbReference>
<dbReference type="SUPFAM" id="SSF52540">
    <property type="entry name" value="P-loop containing nucleoside triphosphate hydrolases"/>
    <property type="match status" value="1"/>
</dbReference>
<keyword evidence="9" id="KW-1185">Reference proteome</keyword>
<evidence type="ECO:0000256" key="2">
    <source>
        <dbReference type="ARBA" id="ARBA00022679"/>
    </source>
</evidence>
<dbReference type="InterPro" id="IPR000623">
    <property type="entry name" value="Shikimate_kinase/TSH1"/>
</dbReference>
<dbReference type="GO" id="GO:0005829">
    <property type="term" value="C:cytosol"/>
    <property type="evidence" value="ECO:0007669"/>
    <property type="project" value="TreeGrafter"/>
</dbReference>
<comment type="pathway">
    <text evidence="7">Metabolic intermediate biosynthesis; chorismate biosynthesis; chorismate from D-erythrose 4-phosphate and phosphoenolpyruvate: step 5/7.</text>
</comment>
<keyword evidence="7" id="KW-0479">Metal-binding</keyword>
<dbReference type="InterPro" id="IPR027417">
    <property type="entry name" value="P-loop_NTPase"/>
</dbReference>
<feature type="binding site" evidence="7">
    <location>
        <position position="60"/>
    </location>
    <ligand>
        <name>substrate</name>
    </ligand>
</feature>
<comment type="catalytic activity">
    <reaction evidence="7">
        <text>shikimate + ATP = 3-phosphoshikimate + ADP + H(+)</text>
        <dbReference type="Rhea" id="RHEA:13121"/>
        <dbReference type="ChEBI" id="CHEBI:15378"/>
        <dbReference type="ChEBI" id="CHEBI:30616"/>
        <dbReference type="ChEBI" id="CHEBI:36208"/>
        <dbReference type="ChEBI" id="CHEBI:145989"/>
        <dbReference type="ChEBI" id="CHEBI:456216"/>
        <dbReference type="EC" id="2.7.1.71"/>
    </reaction>
</comment>
<comment type="similarity">
    <text evidence="7">Belongs to the shikimate kinase family.</text>
</comment>
<dbReference type="GO" id="GO:0000287">
    <property type="term" value="F:magnesium ion binding"/>
    <property type="evidence" value="ECO:0007669"/>
    <property type="project" value="UniProtKB-UniRule"/>
</dbReference>
<dbReference type="Pfam" id="PF01202">
    <property type="entry name" value="SKI"/>
    <property type="match status" value="1"/>
</dbReference>
<dbReference type="CDD" id="cd00464">
    <property type="entry name" value="SK"/>
    <property type="match status" value="1"/>
</dbReference>
<feature type="binding site" evidence="7">
    <location>
        <position position="36"/>
    </location>
    <ligand>
        <name>substrate</name>
    </ligand>
</feature>
<keyword evidence="6 7" id="KW-0057">Aromatic amino acid biosynthesis</keyword>
<evidence type="ECO:0000256" key="4">
    <source>
        <dbReference type="ARBA" id="ARBA00022777"/>
    </source>
</evidence>
<dbReference type="PRINTS" id="PR01100">
    <property type="entry name" value="SHIKIMTKNASE"/>
</dbReference>
<evidence type="ECO:0000313" key="9">
    <source>
        <dbReference type="Proteomes" id="UP000552587"/>
    </source>
</evidence>
<keyword evidence="2 7" id="KW-0808">Transferase</keyword>
<comment type="subcellular location">
    <subcellularLocation>
        <location evidence="7">Cytoplasm</location>
    </subcellularLocation>
</comment>
<dbReference type="HAMAP" id="MF_00109">
    <property type="entry name" value="Shikimate_kinase"/>
    <property type="match status" value="1"/>
</dbReference>
<dbReference type="Gene3D" id="3.40.50.300">
    <property type="entry name" value="P-loop containing nucleotide triphosphate hydrolases"/>
    <property type="match status" value="1"/>
</dbReference>
<feature type="binding site" evidence="7">
    <location>
        <position position="120"/>
    </location>
    <ligand>
        <name>ATP</name>
        <dbReference type="ChEBI" id="CHEBI:30616"/>
    </ligand>
</feature>
<dbReference type="AlphaFoldDB" id="A0A7W3YE90"/>
<proteinExistence type="inferred from homology"/>
<keyword evidence="5 7" id="KW-0067">ATP-binding</keyword>
<comment type="caution">
    <text evidence="7">Lacks conserved residue(s) required for the propagation of feature annotation.</text>
</comment>
<dbReference type="GO" id="GO:0009423">
    <property type="term" value="P:chorismate biosynthetic process"/>
    <property type="evidence" value="ECO:0007669"/>
    <property type="project" value="UniProtKB-UniRule"/>
</dbReference>
<evidence type="ECO:0000256" key="6">
    <source>
        <dbReference type="ARBA" id="ARBA00023141"/>
    </source>
</evidence>
<keyword evidence="7" id="KW-0963">Cytoplasm</keyword>
<dbReference type="GO" id="GO:0004765">
    <property type="term" value="F:shikimate kinase activity"/>
    <property type="evidence" value="ECO:0007669"/>
    <property type="project" value="UniProtKB-UniRule"/>
</dbReference>
<accession>A0A7W3YE90</accession>
<keyword evidence="4 7" id="KW-0418">Kinase</keyword>
<comment type="cofactor">
    <cofactor evidence="7">
        <name>Mg(2+)</name>
        <dbReference type="ChEBI" id="CHEBI:18420"/>
    </cofactor>
    <text evidence="7">Binds 1 Mg(2+) ion per subunit.</text>
</comment>
<feature type="binding site" evidence="7">
    <location>
        <begin position="14"/>
        <end position="19"/>
    </location>
    <ligand>
        <name>ATP</name>
        <dbReference type="ChEBI" id="CHEBI:30616"/>
    </ligand>
</feature>
<dbReference type="EMBL" id="JACHTE010000004">
    <property type="protein sequence ID" value="MBB1088173.1"/>
    <property type="molecule type" value="Genomic_DNA"/>
</dbReference>
<evidence type="ECO:0000256" key="7">
    <source>
        <dbReference type="HAMAP-Rule" id="MF_00109"/>
    </source>
</evidence>
<keyword evidence="3 7" id="KW-0547">Nucleotide-binding</keyword>
<keyword evidence="7" id="KW-0460">Magnesium</keyword>
<evidence type="ECO:0000256" key="1">
    <source>
        <dbReference type="ARBA" id="ARBA00022605"/>
    </source>
</evidence>
<evidence type="ECO:0000313" key="8">
    <source>
        <dbReference type="EMBL" id="MBB1088173.1"/>
    </source>
</evidence>
<protein>
    <recommendedName>
        <fullName evidence="7">Shikimate kinase</fullName>
        <shortName evidence="7">SK</shortName>
        <ecNumber evidence="7">2.7.1.71</ecNumber>
    </recommendedName>
</protein>
<feature type="binding site" evidence="7">
    <location>
        <position position="18"/>
    </location>
    <ligand>
        <name>Mg(2+)</name>
        <dbReference type="ChEBI" id="CHEBI:18420"/>
    </ligand>
</feature>
<evidence type="ECO:0000256" key="5">
    <source>
        <dbReference type="ARBA" id="ARBA00022840"/>
    </source>
</evidence>
<dbReference type="PANTHER" id="PTHR21087:SF16">
    <property type="entry name" value="SHIKIMATE KINASE 1, CHLOROPLASTIC"/>
    <property type="match status" value="1"/>
</dbReference>
<dbReference type="Proteomes" id="UP000552587">
    <property type="component" value="Unassembled WGS sequence"/>
</dbReference>
<comment type="function">
    <text evidence="7">Catalyzes the specific phosphorylation of the 3-hydroxyl group of shikimic acid using ATP as a cosubstrate.</text>
</comment>
<sequence>MNPARTLVLVGPTGAGKSTLAPMLARHFGLALFDVDREIEREAGQSIPTLFEHEGESGFRTRETAMLHRLLDGGDALLATGAGIVLDAGNRHRLRTHGFVVHLHATPAQQLARLAGDGQRPLLQRPDRERVLEAMAEARDPLYAEVADLVFDTGDFALDGAATALIQRLDTHWHRNGVPA</sequence>
<name>A0A7W3YE90_9GAMM</name>
<comment type="subunit">
    <text evidence="7">Monomer.</text>
</comment>
<keyword evidence="1 7" id="KW-0028">Amino-acid biosynthesis</keyword>
<dbReference type="GO" id="GO:0009073">
    <property type="term" value="P:aromatic amino acid family biosynthetic process"/>
    <property type="evidence" value="ECO:0007669"/>
    <property type="project" value="UniProtKB-KW"/>
</dbReference>
<dbReference type="UniPathway" id="UPA00053">
    <property type="reaction ID" value="UER00088"/>
</dbReference>